<feature type="compositionally biased region" description="Low complexity" evidence="11">
    <location>
        <begin position="150"/>
        <end position="165"/>
    </location>
</feature>
<dbReference type="InParanoid" id="A0A6P5JDV6"/>
<keyword evidence="4" id="KW-0221">Differentiation</keyword>
<dbReference type="GeneID" id="110201281"/>
<dbReference type="GO" id="GO:0001938">
    <property type="term" value="P:positive regulation of endothelial cell proliferation"/>
    <property type="evidence" value="ECO:0007669"/>
    <property type="project" value="TreeGrafter"/>
</dbReference>
<feature type="region of interest" description="Disordered" evidence="11">
    <location>
        <begin position="340"/>
        <end position="369"/>
    </location>
</feature>
<dbReference type="KEGG" id="pcw:110201281"/>
<dbReference type="Gene3D" id="2.10.90.10">
    <property type="entry name" value="Cystine-knot cytokines"/>
    <property type="match status" value="1"/>
</dbReference>
<keyword evidence="13" id="KW-1185">Reference proteome</keyword>
<dbReference type="GO" id="GO:0060754">
    <property type="term" value="P:positive regulation of mast cell chemotaxis"/>
    <property type="evidence" value="ECO:0007669"/>
    <property type="project" value="TreeGrafter"/>
</dbReference>
<dbReference type="Proteomes" id="UP000515140">
    <property type="component" value="Unplaced"/>
</dbReference>
<feature type="compositionally biased region" description="Basic residues" evidence="11">
    <location>
        <begin position="353"/>
        <end position="369"/>
    </location>
</feature>
<dbReference type="InterPro" id="IPR029034">
    <property type="entry name" value="Cystine-knot_cytokine"/>
</dbReference>
<dbReference type="SUPFAM" id="SSF57593">
    <property type="entry name" value="Heparin-binding domain from vascular endothelial growth factor"/>
    <property type="match status" value="1"/>
</dbReference>
<dbReference type="Pfam" id="PF00341">
    <property type="entry name" value="PDGF"/>
    <property type="match status" value="1"/>
</dbReference>
<dbReference type="GO" id="GO:0001666">
    <property type="term" value="P:response to hypoxia"/>
    <property type="evidence" value="ECO:0007669"/>
    <property type="project" value="TreeGrafter"/>
</dbReference>
<sequence>HFPRTTASHPAKHRQEGGPSSHAHFPFSPASDGGGLGCKRAGAEPGSAARGGVEGAGVRDYALKLFVQLLGCSRSGGAVVRAGSAEPYQAESSVRSGPDQQQRRRQLRRRQEEEEEKEENEEVRGPRERQRLGSREPGSWTGEALESTVSAQPASAPQALARALAPGEKGDSEEGAGGTRPPTPPLPRSERGRRGSESLTGPDRASETMNFMLTWVHWCLALLLYLHHAKWSQAAPTPEEGERKATEVVKFMDVYQRSYCRAIETLVDIFQEYPDEVEFIFKPSCVPLMRCAGCCNDEGLECVPYEVHNITMQIMRIKPHQGQHIGEMSFLQHSKCECRPKKDVKGKQEKKSNRGKGKGQKRKRKKSRYKSWIVPCGPCSERRKHLFVQDPQTCKCSCKNTDSRCKARQLELNERTCRIPPVEGGVSGFCPGRVSGNLPLLAGRKDWRGSVWWCCRGGCDKPRR</sequence>
<dbReference type="PANTHER" id="PTHR12025">
    <property type="entry name" value="VASCULAR ENDOTHELIAL GROWTH FACTOR"/>
    <property type="match status" value="1"/>
</dbReference>
<keyword evidence="6" id="KW-1015">Disulfide bond</keyword>
<dbReference type="GO" id="GO:0008201">
    <property type="term" value="F:heparin binding"/>
    <property type="evidence" value="ECO:0007669"/>
    <property type="project" value="InterPro"/>
</dbReference>
<dbReference type="GO" id="GO:0016020">
    <property type="term" value="C:membrane"/>
    <property type="evidence" value="ECO:0007669"/>
    <property type="project" value="InterPro"/>
</dbReference>
<keyword evidence="3" id="KW-0037">Angiogenesis</keyword>
<gene>
    <name evidence="14" type="primary">VEGFA</name>
</gene>
<dbReference type="InterPro" id="IPR023581">
    <property type="entry name" value="PD_growth_factor_CS"/>
</dbReference>
<evidence type="ECO:0000256" key="4">
    <source>
        <dbReference type="ARBA" id="ARBA00022782"/>
    </source>
</evidence>
<evidence type="ECO:0000256" key="2">
    <source>
        <dbReference type="ARBA" id="ARBA00022473"/>
    </source>
</evidence>
<dbReference type="SUPFAM" id="SSF57501">
    <property type="entry name" value="Cystine-knot cytokines"/>
    <property type="match status" value="1"/>
</dbReference>
<protein>
    <recommendedName>
        <fullName evidence="9">Vascular permeability factor</fullName>
    </recommendedName>
</protein>
<dbReference type="GO" id="GO:0048010">
    <property type="term" value="P:vascular endothelial growth factor receptor signaling pathway"/>
    <property type="evidence" value="ECO:0007669"/>
    <property type="project" value="TreeGrafter"/>
</dbReference>
<comment type="similarity">
    <text evidence="1 10">Belongs to the PDGF/VEGF growth factor family.</text>
</comment>
<dbReference type="GO" id="GO:0008083">
    <property type="term" value="F:growth factor activity"/>
    <property type="evidence" value="ECO:0007669"/>
    <property type="project" value="UniProtKB-KW"/>
</dbReference>
<evidence type="ECO:0000256" key="11">
    <source>
        <dbReference type="SAM" id="MobiDB-lite"/>
    </source>
</evidence>
<keyword evidence="2" id="KW-0217">Developmental protein</keyword>
<dbReference type="Gene3D" id="2.10.160.10">
    <property type="entry name" value="Vascular endothelial growth factor, heparin-binding domain"/>
    <property type="match status" value="1"/>
</dbReference>
<feature type="region of interest" description="Disordered" evidence="11">
    <location>
        <begin position="86"/>
        <end position="204"/>
    </location>
</feature>
<dbReference type="GO" id="GO:0030154">
    <property type="term" value="P:cell differentiation"/>
    <property type="evidence" value="ECO:0007669"/>
    <property type="project" value="UniProtKB-KW"/>
</dbReference>
<proteinExistence type="inferred from homology"/>
<dbReference type="CDD" id="cd00135">
    <property type="entry name" value="PDGF"/>
    <property type="match status" value="1"/>
</dbReference>
<evidence type="ECO:0000313" key="13">
    <source>
        <dbReference type="Proteomes" id="UP000515140"/>
    </source>
</evidence>
<evidence type="ECO:0000256" key="5">
    <source>
        <dbReference type="ARBA" id="ARBA00023030"/>
    </source>
</evidence>
<evidence type="ECO:0000256" key="1">
    <source>
        <dbReference type="ARBA" id="ARBA00006686"/>
    </source>
</evidence>
<dbReference type="InterPro" id="IPR000072">
    <property type="entry name" value="PDGF/VEGF_dom"/>
</dbReference>
<dbReference type="InterPro" id="IPR036841">
    <property type="entry name" value="VEGF_C_sf"/>
</dbReference>
<keyword evidence="7" id="KW-0325">Glycoprotein</keyword>
<name>A0A6P5JDV6_PHACI</name>
<evidence type="ECO:0000259" key="12">
    <source>
        <dbReference type="PROSITE" id="PS50278"/>
    </source>
</evidence>
<dbReference type="GO" id="GO:0005172">
    <property type="term" value="F:vascular endothelial growth factor receptor binding"/>
    <property type="evidence" value="ECO:0007669"/>
    <property type="project" value="TreeGrafter"/>
</dbReference>
<dbReference type="PROSITE" id="PS50278">
    <property type="entry name" value="PDGF_2"/>
    <property type="match status" value="1"/>
</dbReference>
<dbReference type="GO" id="GO:0002040">
    <property type="term" value="P:sprouting angiogenesis"/>
    <property type="evidence" value="ECO:0007669"/>
    <property type="project" value="TreeGrafter"/>
</dbReference>
<keyword evidence="5 10" id="KW-0339">Growth factor</keyword>
<dbReference type="GO" id="GO:0050930">
    <property type="term" value="P:induction of positive chemotaxis"/>
    <property type="evidence" value="ECO:0007669"/>
    <property type="project" value="TreeGrafter"/>
</dbReference>
<evidence type="ECO:0000256" key="3">
    <source>
        <dbReference type="ARBA" id="ARBA00022657"/>
    </source>
</evidence>
<dbReference type="FunFam" id="2.10.90.10:FF:000009">
    <property type="entry name" value="Vascular endothelial growth factor A"/>
    <property type="match status" value="1"/>
</dbReference>
<dbReference type="PROSITE" id="PS00249">
    <property type="entry name" value="PDGF_1"/>
    <property type="match status" value="1"/>
</dbReference>
<keyword evidence="8" id="KW-0497">Mitogen</keyword>
<dbReference type="FunFam" id="2.10.160.10:FF:000001">
    <property type="entry name" value="Vascular endothelial growth factor A"/>
    <property type="match status" value="1"/>
</dbReference>
<evidence type="ECO:0000256" key="7">
    <source>
        <dbReference type="ARBA" id="ARBA00023180"/>
    </source>
</evidence>
<reference evidence="14" key="1">
    <citation type="submission" date="2025-08" db="UniProtKB">
        <authorList>
            <consortium name="RefSeq"/>
        </authorList>
    </citation>
    <scope>IDENTIFICATION</scope>
    <source>
        <tissue evidence="14">Spleen</tissue>
    </source>
</reference>
<evidence type="ECO:0000256" key="8">
    <source>
        <dbReference type="ARBA" id="ARBA00023246"/>
    </source>
</evidence>
<dbReference type="GO" id="GO:0038084">
    <property type="term" value="P:vascular endothelial growth factor signaling pathway"/>
    <property type="evidence" value="ECO:0007669"/>
    <property type="project" value="TreeGrafter"/>
</dbReference>
<dbReference type="Pfam" id="PF14554">
    <property type="entry name" value="VEGF_C"/>
    <property type="match status" value="1"/>
</dbReference>
<accession>A0A6P5JDV6</accession>
<dbReference type="CTD" id="7422"/>
<dbReference type="GO" id="GO:0045766">
    <property type="term" value="P:positive regulation of angiogenesis"/>
    <property type="evidence" value="ECO:0007669"/>
    <property type="project" value="TreeGrafter"/>
</dbReference>
<evidence type="ECO:0000313" key="14">
    <source>
        <dbReference type="RefSeq" id="XP_020832472.1"/>
    </source>
</evidence>
<feature type="compositionally biased region" description="Basic and acidic residues" evidence="11">
    <location>
        <begin position="122"/>
        <end position="134"/>
    </location>
</feature>
<dbReference type="InterPro" id="IPR027928">
    <property type="entry name" value="VEGF_C"/>
</dbReference>
<feature type="domain" description="Platelet-derived growth factor (PDGF) family profile" evidence="12">
    <location>
        <begin position="247"/>
        <end position="343"/>
    </location>
</feature>
<dbReference type="GO" id="GO:0042056">
    <property type="term" value="F:chemoattractant activity"/>
    <property type="evidence" value="ECO:0007669"/>
    <property type="project" value="TreeGrafter"/>
</dbReference>
<dbReference type="GO" id="GO:0005615">
    <property type="term" value="C:extracellular space"/>
    <property type="evidence" value="ECO:0007669"/>
    <property type="project" value="TreeGrafter"/>
</dbReference>
<feature type="non-terminal residue" evidence="14">
    <location>
        <position position="1"/>
    </location>
</feature>
<feature type="region of interest" description="Disordered" evidence="11">
    <location>
        <begin position="1"/>
        <end position="53"/>
    </location>
</feature>
<organism evidence="13 14">
    <name type="scientific">Phascolarctos cinereus</name>
    <name type="common">Koala</name>
    <dbReference type="NCBI Taxonomy" id="38626"/>
    <lineage>
        <taxon>Eukaryota</taxon>
        <taxon>Metazoa</taxon>
        <taxon>Chordata</taxon>
        <taxon>Craniata</taxon>
        <taxon>Vertebrata</taxon>
        <taxon>Euteleostomi</taxon>
        <taxon>Mammalia</taxon>
        <taxon>Metatheria</taxon>
        <taxon>Diprotodontia</taxon>
        <taxon>Phascolarctidae</taxon>
        <taxon>Phascolarctos</taxon>
    </lineage>
</organism>
<feature type="compositionally biased region" description="Polar residues" evidence="11">
    <location>
        <begin position="90"/>
        <end position="99"/>
    </location>
</feature>
<dbReference type="GO" id="GO:0051781">
    <property type="term" value="P:positive regulation of cell division"/>
    <property type="evidence" value="ECO:0007669"/>
    <property type="project" value="UniProtKB-KW"/>
</dbReference>
<dbReference type="AlphaFoldDB" id="A0A6P5JDV6"/>
<feature type="compositionally biased region" description="Basic and acidic residues" evidence="11">
    <location>
        <begin position="340"/>
        <end position="352"/>
    </location>
</feature>
<evidence type="ECO:0000256" key="6">
    <source>
        <dbReference type="ARBA" id="ARBA00023157"/>
    </source>
</evidence>
<dbReference type="SMART" id="SM00141">
    <property type="entry name" value="PDGF"/>
    <property type="match status" value="1"/>
</dbReference>
<dbReference type="RefSeq" id="XP_020832472.1">
    <property type="nucleotide sequence ID" value="XM_020976813.1"/>
</dbReference>
<evidence type="ECO:0000256" key="10">
    <source>
        <dbReference type="RuleBase" id="RU003818"/>
    </source>
</evidence>
<evidence type="ECO:0000256" key="9">
    <source>
        <dbReference type="ARBA" id="ARBA00031822"/>
    </source>
</evidence>
<dbReference type="PANTHER" id="PTHR12025:SF5">
    <property type="entry name" value="VASCULAR ENDOTHELIAL GROWTH FACTOR A, LONG FORM"/>
    <property type="match status" value="1"/>
</dbReference>
<dbReference type="InterPro" id="IPR050507">
    <property type="entry name" value="PDGF/VEGF_growth_factor"/>
</dbReference>